<feature type="non-terminal residue" evidence="2">
    <location>
        <position position="1"/>
    </location>
</feature>
<name>X0VL81_9ZZZZ</name>
<dbReference type="Pfam" id="PF21804">
    <property type="entry name" value="Transposase_29"/>
    <property type="match status" value="1"/>
</dbReference>
<evidence type="ECO:0000313" key="2">
    <source>
        <dbReference type="EMBL" id="GAG18985.1"/>
    </source>
</evidence>
<gene>
    <name evidence="2" type="ORF">S01H1_49033</name>
</gene>
<accession>X0VL81</accession>
<dbReference type="EMBL" id="BARS01031513">
    <property type="protein sequence ID" value="GAG18985.1"/>
    <property type="molecule type" value="Genomic_DNA"/>
</dbReference>
<evidence type="ECO:0000256" key="1">
    <source>
        <dbReference type="SAM" id="MobiDB-lite"/>
    </source>
</evidence>
<comment type="caution">
    <text evidence="2">The sequence shown here is derived from an EMBL/GenBank/DDBJ whole genome shotgun (WGS) entry which is preliminary data.</text>
</comment>
<feature type="region of interest" description="Disordered" evidence="1">
    <location>
        <begin position="104"/>
        <end position="129"/>
    </location>
</feature>
<dbReference type="AlphaFoldDB" id="X0VL81"/>
<dbReference type="InterPro" id="IPR049343">
    <property type="entry name" value="Transposase_29"/>
</dbReference>
<reference evidence="2" key="1">
    <citation type="journal article" date="2014" name="Front. Microbiol.">
        <title>High frequency of phylogenetically diverse reductive dehalogenase-homologous genes in deep subseafloor sedimentary metagenomes.</title>
        <authorList>
            <person name="Kawai M."/>
            <person name="Futagami T."/>
            <person name="Toyoda A."/>
            <person name="Takaki Y."/>
            <person name="Nishi S."/>
            <person name="Hori S."/>
            <person name="Arai W."/>
            <person name="Tsubouchi T."/>
            <person name="Morono Y."/>
            <person name="Uchiyama I."/>
            <person name="Ito T."/>
            <person name="Fujiyama A."/>
            <person name="Inagaki F."/>
            <person name="Takami H."/>
        </authorList>
    </citation>
    <scope>NUCLEOTIDE SEQUENCE</scope>
    <source>
        <strain evidence="2">Expedition CK06-06</strain>
    </source>
</reference>
<feature type="non-terminal residue" evidence="2">
    <location>
        <position position="261"/>
    </location>
</feature>
<organism evidence="2">
    <name type="scientific">marine sediment metagenome</name>
    <dbReference type="NCBI Taxonomy" id="412755"/>
    <lineage>
        <taxon>unclassified sequences</taxon>
        <taxon>metagenomes</taxon>
        <taxon>ecological metagenomes</taxon>
    </lineage>
</organism>
<protein>
    <submittedName>
        <fullName evidence="2">Uncharacterized protein</fullName>
    </submittedName>
</protein>
<proteinExistence type="predicted"/>
<sequence length="261" mass="30157">KRLALRQVTRHTAATGKQTHVVTNDRETTAVELAHRMFSRWGQENFLKYMVQKRDFDGLVTHLMEDADTKQMVVNPKRTELRKELKRQRLDLEKLTAAYGAEALRNRESSRPTMRGFKTANGRLGQEIGRQQSRVEKLEAQLKQVPAKLPLAATFKGKSPKKVHAETRRLIHVFRMSAHRAESALRELFRPVYPRWRHESREMVRTFLNSSGDLEVRDGELRVTLQAQAAPHRTQVLAHLCAQLNTLNAKFPRLRPGAPFR</sequence>